<evidence type="ECO:0000256" key="1">
    <source>
        <dbReference type="SAM" id="MobiDB-lite"/>
    </source>
</evidence>
<feature type="compositionally biased region" description="Pro residues" evidence="1">
    <location>
        <begin position="7"/>
        <end position="18"/>
    </location>
</feature>
<dbReference type="AlphaFoldDB" id="A0AAF0EM81"/>
<dbReference type="EMBL" id="CP119895">
    <property type="protein sequence ID" value="WFD27401.1"/>
    <property type="molecule type" value="Genomic_DNA"/>
</dbReference>
<dbReference type="GO" id="GO:0000977">
    <property type="term" value="F:RNA polymerase II transcription regulatory region sequence-specific DNA binding"/>
    <property type="evidence" value="ECO:0007669"/>
    <property type="project" value="TreeGrafter"/>
</dbReference>
<dbReference type="CDD" id="cd06008">
    <property type="entry name" value="NF-X1-zinc-finger"/>
    <property type="match status" value="1"/>
</dbReference>
<dbReference type="PANTHER" id="PTHR12360:SF12">
    <property type="entry name" value="TRANSCRIPTIONAL REPRESSOR NF-X1"/>
    <property type="match status" value="1"/>
</dbReference>
<evidence type="ECO:0000313" key="2">
    <source>
        <dbReference type="EMBL" id="WFD27401.1"/>
    </source>
</evidence>
<gene>
    <name evidence="2" type="primary">FAP1_2</name>
    <name evidence="2" type="ORF">MNAN1_002397</name>
</gene>
<keyword evidence="3" id="KW-1185">Reference proteome</keyword>
<name>A0AAF0EM81_9BASI</name>
<proteinExistence type="predicted"/>
<dbReference type="GO" id="GO:0005634">
    <property type="term" value="C:nucleus"/>
    <property type="evidence" value="ECO:0007669"/>
    <property type="project" value="TreeGrafter"/>
</dbReference>
<dbReference type="GO" id="GO:0000122">
    <property type="term" value="P:negative regulation of transcription by RNA polymerase II"/>
    <property type="evidence" value="ECO:0007669"/>
    <property type="project" value="TreeGrafter"/>
</dbReference>
<dbReference type="GO" id="GO:0000981">
    <property type="term" value="F:DNA-binding transcription factor activity, RNA polymerase II-specific"/>
    <property type="evidence" value="ECO:0007669"/>
    <property type="project" value="TreeGrafter"/>
</dbReference>
<dbReference type="CDD" id="cd16492">
    <property type="entry name" value="RING-CH-C4HC3_NFX1-like"/>
    <property type="match status" value="1"/>
</dbReference>
<feature type="compositionally biased region" description="Low complexity" evidence="1">
    <location>
        <begin position="93"/>
        <end position="104"/>
    </location>
</feature>
<feature type="compositionally biased region" description="Basic residues" evidence="1">
    <location>
        <begin position="22"/>
        <end position="31"/>
    </location>
</feature>
<protein>
    <submittedName>
        <fullName evidence="2">FKBP12-associated protein</fullName>
    </submittedName>
</protein>
<accession>A0AAF0EM81</accession>
<sequence>MVDAAHVPPPQAPIPAPAPSTRRPKSRRGRGGRNVQHERPAPSPATDSTSTPPTQDVATPPTNPLVSSTPSAKPARSHRRQKSRKPRESTKKPQAPAQEQPARARAPRRSFGAHLTVAEPATEAAPPPIIPEYADLRTRLTAELSSDDYDCAICYHPVLRKQPIWSCARCHAVLHLPCVRTWAERSVQQMEEHNRLHEDPDVREQRGHWRCPACQAVQETVPRTYRCWCGRVTQPRAHAVPHSCGSPCRRGCPWHGCAADVCHPGPCPPCAATVRVACYCGREPERLVRCSQWRATLSAEQAKQPLDALQRQGTISHAMQGHADRVHSRSMLYRATVGAIRAPCSVANALPRRLALPRHGPVASRATRFLRAACIAAHARVMYVPALRPALTAPTAAILYRRVAKRAAGPGPVVMRALRRAMKANARRVLWM</sequence>
<organism evidence="2 3">
    <name type="scientific">Malassezia nana</name>
    <dbReference type="NCBI Taxonomy" id="180528"/>
    <lineage>
        <taxon>Eukaryota</taxon>
        <taxon>Fungi</taxon>
        <taxon>Dikarya</taxon>
        <taxon>Basidiomycota</taxon>
        <taxon>Ustilaginomycotina</taxon>
        <taxon>Malasseziomycetes</taxon>
        <taxon>Malasseziales</taxon>
        <taxon>Malasseziaceae</taxon>
        <taxon>Malassezia</taxon>
    </lineage>
</organism>
<feature type="compositionally biased region" description="Basic residues" evidence="1">
    <location>
        <begin position="75"/>
        <end position="85"/>
    </location>
</feature>
<dbReference type="InterPro" id="IPR034078">
    <property type="entry name" value="NFX1_fam"/>
</dbReference>
<feature type="region of interest" description="Disordered" evidence="1">
    <location>
        <begin position="1"/>
        <end position="110"/>
    </location>
</feature>
<evidence type="ECO:0000313" key="3">
    <source>
        <dbReference type="Proteomes" id="UP001213623"/>
    </source>
</evidence>
<feature type="compositionally biased region" description="Low complexity" evidence="1">
    <location>
        <begin position="44"/>
        <end position="54"/>
    </location>
</feature>
<dbReference type="PANTHER" id="PTHR12360">
    <property type="entry name" value="NUCLEAR TRANSCRIPTION FACTOR, X-BOX BINDING 1 NFX1"/>
    <property type="match status" value="1"/>
</dbReference>
<dbReference type="Proteomes" id="UP001213623">
    <property type="component" value="Chromosome 4"/>
</dbReference>
<reference evidence="2" key="1">
    <citation type="submission" date="2023-03" db="EMBL/GenBank/DDBJ databases">
        <title>Mating type loci evolution in Malassezia.</title>
        <authorList>
            <person name="Coelho M.A."/>
        </authorList>
    </citation>
    <scope>NUCLEOTIDE SEQUENCE</scope>
    <source>
        <strain evidence="2">CBS 9557</strain>
    </source>
</reference>